<dbReference type="PANTHER" id="PTHR11409:SF43">
    <property type="entry name" value="ADENOSINE DEAMINASE"/>
    <property type="match status" value="1"/>
</dbReference>
<dbReference type="GO" id="GO:0009897">
    <property type="term" value="C:external side of plasma membrane"/>
    <property type="evidence" value="ECO:0007669"/>
    <property type="project" value="TreeGrafter"/>
</dbReference>
<keyword evidence="10" id="KW-1185">Reference proteome</keyword>
<protein>
    <recommendedName>
        <fullName evidence="5">Adenosine deaminase</fullName>
        <ecNumber evidence="4">3.5.4.4</ecNumber>
    </recommendedName>
</protein>
<dbReference type="InterPro" id="IPR006650">
    <property type="entry name" value="A/AMP_deam_AS"/>
</dbReference>
<proteinExistence type="inferred from homology"/>
<dbReference type="SUPFAM" id="SSF51556">
    <property type="entry name" value="Metallo-dependent hydrolases"/>
    <property type="match status" value="1"/>
</dbReference>
<dbReference type="GO" id="GO:0046872">
    <property type="term" value="F:metal ion binding"/>
    <property type="evidence" value="ECO:0007669"/>
    <property type="project" value="UniProtKB-KW"/>
</dbReference>
<evidence type="ECO:0000256" key="3">
    <source>
        <dbReference type="ARBA" id="ARBA00006676"/>
    </source>
</evidence>
<dbReference type="InParanoid" id="A0A6P8HN78"/>
<comment type="similarity">
    <text evidence="3">Belongs to the metallo-dependent hydrolases superfamily. Adenosine and AMP deaminases family.</text>
</comment>
<evidence type="ECO:0000313" key="11">
    <source>
        <dbReference type="RefSeq" id="XP_031556443.1"/>
    </source>
</evidence>
<organism evidence="10 11">
    <name type="scientific">Actinia tenebrosa</name>
    <name type="common">Australian red waratah sea anemone</name>
    <dbReference type="NCBI Taxonomy" id="6105"/>
    <lineage>
        <taxon>Eukaryota</taxon>
        <taxon>Metazoa</taxon>
        <taxon>Cnidaria</taxon>
        <taxon>Anthozoa</taxon>
        <taxon>Hexacorallia</taxon>
        <taxon>Actiniaria</taxon>
        <taxon>Actiniidae</taxon>
        <taxon>Actinia</taxon>
    </lineage>
</organism>
<dbReference type="PROSITE" id="PS00485">
    <property type="entry name" value="A_DEAMINASE"/>
    <property type="match status" value="1"/>
</dbReference>
<dbReference type="GO" id="GO:0043103">
    <property type="term" value="P:hypoxanthine salvage"/>
    <property type="evidence" value="ECO:0007669"/>
    <property type="project" value="TreeGrafter"/>
</dbReference>
<dbReference type="InterPro" id="IPR001365">
    <property type="entry name" value="A_deaminase_dom"/>
</dbReference>
<keyword evidence="6" id="KW-0479">Metal-binding</keyword>
<dbReference type="InterPro" id="IPR032466">
    <property type="entry name" value="Metal_Hydrolase"/>
</dbReference>
<keyword evidence="8" id="KW-0862">Zinc</keyword>
<dbReference type="Gene3D" id="3.20.20.140">
    <property type="entry name" value="Metal-dependent hydrolases"/>
    <property type="match status" value="1"/>
</dbReference>
<evidence type="ECO:0000256" key="2">
    <source>
        <dbReference type="ARBA" id="ARBA00004296"/>
    </source>
</evidence>
<comment type="cofactor">
    <cofactor evidence="1">
        <name>Zn(2+)</name>
        <dbReference type="ChEBI" id="CHEBI:29105"/>
    </cofactor>
</comment>
<dbReference type="GO" id="GO:0046103">
    <property type="term" value="P:inosine biosynthetic process"/>
    <property type="evidence" value="ECO:0007669"/>
    <property type="project" value="TreeGrafter"/>
</dbReference>
<accession>A0A6P8HN78</accession>
<dbReference type="RefSeq" id="XP_031556443.1">
    <property type="nucleotide sequence ID" value="XM_031700583.1"/>
</dbReference>
<evidence type="ECO:0000256" key="8">
    <source>
        <dbReference type="ARBA" id="ARBA00022833"/>
    </source>
</evidence>
<comment type="subcellular location">
    <subcellularLocation>
        <location evidence="2">Cell membrane</location>
        <topology evidence="2">Peripheral membrane protein</topology>
        <orientation evidence="2">Extracellular side</orientation>
    </subcellularLocation>
</comment>
<dbReference type="FunFam" id="3.20.20.140:FF:000057">
    <property type="entry name" value="Adenosine deaminase"/>
    <property type="match status" value="1"/>
</dbReference>
<evidence type="ECO:0000256" key="7">
    <source>
        <dbReference type="ARBA" id="ARBA00022801"/>
    </source>
</evidence>
<dbReference type="InterPro" id="IPR006330">
    <property type="entry name" value="Ado/ade_deaminase"/>
</dbReference>
<dbReference type="NCBIfam" id="TIGR01430">
    <property type="entry name" value="aden_deam"/>
    <property type="match status" value="1"/>
</dbReference>
<reference evidence="11" key="1">
    <citation type="submission" date="2025-08" db="UniProtKB">
        <authorList>
            <consortium name="RefSeq"/>
        </authorList>
    </citation>
    <scope>IDENTIFICATION</scope>
</reference>
<dbReference type="Pfam" id="PF00962">
    <property type="entry name" value="A_deaminase"/>
    <property type="match status" value="1"/>
</dbReference>
<evidence type="ECO:0000256" key="4">
    <source>
        <dbReference type="ARBA" id="ARBA00012784"/>
    </source>
</evidence>
<keyword evidence="7" id="KW-0378">Hydrolase</keyword>
<dbReference type="FunCoup" id="A0A6P8HN78">
    <property type="interactions" value="194"/>
</dbReference>
<sequence length="402" mass="45355">MIGLCFSFALSMRFLFRVIWDQCRQHSHAVDTKMAPSINLRKSKVELHVHLDGALRLTTIIELAREKGISLPAYTPTELKKHVSIHLKKRSKPTLEKFLNCFKIFIPIIKGDERAIERIAYEFCEDQANCGVFYFETRYCPHLLASCGFDGIKETRELNVTPSKVVAAVNRGLRQGQVDFNIIAKSILCCMRHKPEWSFDILKLCNEYRDAGVVGIDLAGDESQGEVPAVKDHVMAFEEARRLGIHRTVHAGEAGPAASVREALDQLHAERIGHGYHILEDPVLYDQVIERGIHLEVCPTSSLLTGAVKPCFAKHPVRKFAEDGINYSINSDDPLVCDTNEQNEYRVAYNKIELNAAELTRATFNAAKAAFIPDDEKRQLIEYLKEVHGIPGAKKLQEMDED</sequence>
<dbReference type="OrthoDB" id="272271at2759"/>
<evidence type="ECO:0000256" key="6">
    <source>
        <dbReference type="ARBA" id="ARBA00022723"/>
    </source>
</evidence>
<evidence type="ECO:0000259" key="9">
    <source>
        <dbReference type="Pfam" id="PF00962"/>
    </source>
</evidence>
<dbReference type="Proteomes" id="UP000515163">
    <property type="component" value="Unplaced"/>
</dbReference>
<dbReference type="GO" id="GO:0060169">
    <property type="term" value="P:negative regulation of adenosine receptor signaling pathway"/>
    <property type="evidence" value="ECO:0007669"/>
    <property type="project" value="TreeGrafter"/>
</dbReference>
<evidence type="ECO:0000256" key="1">
    <source>
        <dbReference type="ARBA" id="ARBA00001947"/>
    </source>
</evidence>
<gene>
    <name evidence="11" type="primary">LOC116293184</name>
</gene>
<dbReference type="EC" id="3.5.4.4" evidence="4"/>
<name>A0A6P8HN78_ACTTE</name>
<evidence type="ECO:0000256" key="5">
    <source>
        <dbReference type="ARBA" id="ARBA00018099"/>
    </source>
</evidence>
<dbReference type="GO" id="GO:0009168">
    <property type="term" value="P:purine ribonucleoside monophosphate biosynthetic process"/>
    <property type="evidence" value="ECO:0007669"/>
    <property type="project" value="InterPro"/>
</dbReference>
<dbReference type="GO" id="GO:0006154">
    <property type="term" value="P:adenosine catabolic process"/>
    <property type="evidence" value="ECO:0007669"/>
    <property type="project" value="TreeGrafter"/>
</dbReference>
<evidence type="ECO:0000313" key="10">
    <source>
        <dbReference type="Proteomes" id="UP000515163"/>
    </source>
</evidence>
<feature type="domain" description="Adenosine deaminase" evidence="9">
    <location>
        <begin position="44"/>
        <end position="386"/>
    </location>
</feature>
<dbReference type="PANTHER" id="PTHR11409">
    <property type="entry name" value="ADENOSINE DEAMINASE"/>
    <property type="match status" value="1"/>
</dbReference>
<dbReference type="AlphaFoldDB" id="A0A6P8HN78"/>
<dbReference type="GeneID" id="116293184"/>
<dbReference type="KEGG" id="aten:116293184"/>
<dbReference type="GO" id="GO:0005829">
    <property type="term" value="C:cytosol"/>
    <property type="evidence" value="ECO:0007669"/>
    <property type="project" value="TreeGrafter"/>
</dbReference>
<dbReference type="GO" id="GO:0004000">
    <property type="term" value="F:adenosine deaminase activity"/>
    <property type="evidence" value="ECO:0007669"/>
    <property type="project" value="UniProtKB-ARBA"/>
</dbReference>